<dbReference type="Pfam" id="PF16916">
    <property type="entry name" value="ZT_dimer"/>
    <property type="match status" value="1"/>
</dbReference>
<feature type="domain" description="Cation efflux protein cytoplasmic" evidence="1">
    <location>
        <begin position="5"/>
        <end position="76"/>
    </location>
</feature>
<reference evidence="2" key="1">
    <citation type="submission" date="2021-06" db="EMBL/GenBank/DDBJ databases">
        <authorList>
            <person name="Criscuolo A."/>
        </authorList>
    </citation>
    <scope>NUCLEOTIDE SEQUENCE</scope>
    <source>
        <strain evidence="2">CIP111803</strain>
    </source>
</reference>
<protein>
    <recommendedName>
        <fullName evidence="1">Cation efflux protein cytoplasmic domain-containing protein</fullName>
    </recommendedName>
</protein>
<proteinExistence type="predicted"/>
<dbReference type="InterPro" id="IPR027470">
    <property type="entry name" value="Cation_efflux_CTD"/>
</dbReference>
<evidence type="ECO:0000313" key="2">
    <source>
        <dbReference type="EMBL" id="CAG7613020.1"/>
    </source>
</evidence>
<keyword evidence="3" id="KW-1185">Reference proteome</keyword>
<sequence length="100" mass="10573">MSATSENVATIEAALLEGASIRRVIDLQVATAGADLVVGAKVDLDEELTMKEVSTILAQAKRRVQTALPAARIVYIEPDVWVDPDAVPPTTSSIVMLGLD</sequence>
<dbReference type="Proteomes" id="UP000693892">
    <property type="component" value="Unassembled WGS sequence"/>
</dbReference>
<organism evidence="2 3">
    <name type="scientific">Leucobacter soli</name>
    <dbReference type="NCBI Taxonomy" id="2812850"/>
    <lineage>
        <taxon>Bacteria</taxon>
        <taxon>Bacillati</taxon>
        <taxon>Actinomycetota</taxon>
        <taxon>Actinomycetes</taxon>
        <taxon>Micrococcales</taxon>
        <taxon>Microbacteriaceae</taxon>
        <taxon>Leucobacter</taxon>
    </lineage>
</organism>
<dbReference type="RefSeq" id="WP_218115320.1">
    <property type="nucleotide sequence ID" value="NZ_CAJVAP010000017.1"/>
</dbReference>
<accession>A0A916JYS8</accession>
<name>A0A916JYS8_9MICO</name>
<evidence type="ECO:0000313" key="3">
    <source>
        <dbReference type="Proteomes" id="UP000693892"/>
    </source>
</evidence>
<dbReference type="EMBL" id="CAJVAP010000017">
    <property type="protein sequence ID" value="CAG7613020.1"/>
    <property type="molecule type" value="Genomic_DNA"/>
</dbReference>
<dbReference type="AlphaFoldDB" id="A0A916JYS8"/>
<comment type="caution">
    <text evidence="2">The sequence shown here is derived from an EMBL/GenBank/DDBJ whole genome shotgun (WGS) entry which is preliminary data.</text>
</comment>
<gene>
    <name evidence="2" type="ORF">LEUCIP111803_01641</name>
</gene>
<evidence type="ECO:0000259" key="1">
    <source>
        <dbReference type="Pfam" id="PF16916"/>
    </source>
</evidence>